<evidence type="ECO:0000256" key="1">
    <source>
        <dbReference type="PROSITE-ProRule" id="PRU00339"/>
    </source>
</evidence>
<sequence>MNNKELTYLFKHPTELSRLQTDELEKIIAEFPYFQSVRSLWLKGLKDQGSFRYNQALKTTAAYTTDRSVLFDFITSPVFLKNTSSTEAHNDDIEVNEPEEVSSLEKISIDDAVTMKIEEAEHVLNPLLFTDKSSENTGTENKEEKTEESFSAQELTSQISESEAEHPISESEQEKNTDIQQSADHTNEETLTQTPLEFDKKETHSFAEWLKLTAITPINRTSKEITSSKQKSEEKEETSETNTTLDEEKTSSTSETESIKKSKFELIDKFIESAPKIKPANKNAPARNLAKDNPIAPDELMTETLARVYLAQKNYKKAIQAYKILILKNPEKSGFFADQIRSIKNLQDNK</sequence>
<protein>
    <recommendedName>
        <fullName evidence="5">Tetratricopeptide repeat protein</fullName>
    </recommendedName>
</protein>
<accession>A0ABW5N688</accession>
<feature type="compositionally biased region" description="Polar residues" evidence="2">
    <location>
        <begin position="178"/>
        <end position="195"/>
    </location>
</feature>
<reference evidence="4" key="1">
    <citation type="journal article" date="2019" name="Int. J. Syst. Evol. Microbiol.">
        <title>The Global Catalogue of Microorganisms (GCM) 10K type strain sequencing project: providing services to taxonomists for standard genome sequencing and annotation.</title>
        <authorList>
            <consortium name="The Broad Institute Genomics Platform"/>
            <consortium name="The Broad Institute Genome Sequencing Center for Infectious Disease"/>
            <person name="Wu L."/>
            <person name="Ma J."/>
        </authorList>
    </citation>
    <scope>NUCLEOTIDE SEQUENCE [LARGE SCALE GENOMIC DNA]</scope>
    <source>
        <strain evidence="4">KCTC 42423</strain>
    </source>
</reference>
<feature type="compositionally biased region" description="Polar residues" evidence="2">
    <location>
        <begin position="150"/>
        <end position="161"/>
    </location>
</feature>
<name>A0ABW5N688_9FLAO</name>
<evidence type="ECO:0000313" key="4">
    <source>
        <dbReference type="Proteomes" id="UP001597459"/>
    </source>
</evidence>
<dbReference type="PROSITE" id="PS50005">
    <property type="entry name" value="TPR"/>
    <property type="match status" value="1"/>
</dbReference>
<feature type="compositionally biased region" description="Basic and acidic residues" evidence="2">
    <location>
        <begin position="163"/>
        <end position="177"/>
    </location>
</feature>
<evidence type="ECO:0000256" key="2">
    <source>
        <dbReference type="SAM" id="MobiDB-lite"/>
    </source>
</evidence>
<proteinExistence type="predicted"/>
<comment type="caution">
    <text evidence="3">The sequence shown here is derived from an EMBL/GenBank/DDBJ whole genome shotgun (WGS) entry which is preliminary data.</text>
</comment>
<dbReference type="InterPro" id="IPR019734">
    <property type="entry name" value="TPR_rpt"/>
</dbReference>
<dbReference type="EMBL" id="JBHULX010000001">
    <property type="protein sequence ID" value="MFD2589659.1"/>
    <property type="molecule type" value="Genomic_DNA"/>
</dbReference>
<feature type="region of interest" description="Disordered" evidence="2">
    <location>
        <begin position="223"/>
        <end position="258"/>
    </location>
</feature>
<gene>
    <name evidence="3" type="ORF">ACFSTE_02380</name>
</gene>
<keyword evidence="4" id="KW-1185">Reference proteome</keyword>
<organism evidence="3 4">
    <name type="scientific">Aquimarina hainanensis</name>
    <dbReference type="NCBI Taxonomy" id="1578017"/>
    <lineage>
        <taxon>Bacteria</taxon>
        <taxon>Pseudomonadati</taxon>
        <taxon>Bacteroidota</taxon>
        <taxon>Flavobacteriia</taxon>
        <taxon>Flavobacteriales</taxon>
        <taxon>Flavobacteriaceae</taxon>
        <taxon>Aquimarina</taxon>
    </lineage>
</organism>
<dbReference type="Proteomes" id="UP001597459">
    <property type="component" value="Unassembled WGS sequence"/>
</dbReference>
<evidence type="ECO:0000313" key="3">
    <source>
        <dbReference type="EMBL" id="MFD2589659.1"/>
    </source>
</evidence>
<feature type="repeat" description="TPR" evidence="1">
    <location>
        <begin position="299"/>
        <end position="332"/>
    </location>
</feature>
<keyword evidence="1" id="KW-0802">TPR repeat</keyword>
<feature type="region of interest" description="Disordered" evidence="2">
    <location>
        <begin position="128"/>
        <end position="199"/>
    </location>
</feature>
<evidence type="ECO:0008006" key="5">
    <source>
        <dbReference type="Google" id="ProtNLM"/>
    </source>
</evidence>
<dbReference type="RefSeq" id="WP_378258307.1">
    <property type="nucleotide sequence ID" value="NZ_JBHSJV010000001.1"/>
</dbReference>